<organism evidence="8 9">
    <name type="scientific">Proteobacteria bacterium 228</name>
    <dbReference type="NCBI Taxonomy" id="2083153"/>
    <lineage>
        <taxon>Bacteria</taxon>
        <taxon>Pseudomonadati</taxon>
        <taxon>Pseudomonadota</taxon>
    </lineage>
</organism>
<keyword evidence="3" id="KW-0472">Membrane</keyword>
<dbReference type="PANTHER" id="PTHR35603:SF1">
    <property type="entry name" value="OUTER MEMBRANE LIPOPROTEIN SLYB"/>
    <property type="match status" value="1"/>
</dbReference>
<accession>A0A2S5KXE0</accession>
<protein>
    <recommendedName>
        <fullName evidence="7">Glycine zipper 2TM domain-containing protein</fullName>
    </recommendedName>
</protein>
<evidence type="ECO:0000313" key="9">
    <source>
        <dbReference type="Proteomes" id="UP000238196"/>
    </source>
</evidence>
<dbReference type="Proteomes" id="UP000238196">
    <property type="component" value="Unassembled WGS sequence"/>
</dbReference>
<dbReference type="EMBL" id="PRLP01000001">
    <property type="protein sequence ID" value="PPC79450.1"/>
    <property type="molecule type" value="Genomic_DNA"/>
</dbReference>
<sequence length="155" mass="15546">MGKIFIASALVASTLIMSGCASTLTGDTYSRNEARQVQNVQYGTITNMRFVKIEGNQSGLGAVPGAVVGGIAGSAIGGGRGQGLATVIGAVGGAIAGSAIEKQATTAQGINMTIRMDNGQSIAIVQQVDPNAPLNVGDRVQVLTGQDGSARATRI</sequence>
<comment type="caution">
    <text evidence="8">The sequence shown here is derived from an EMBL/GenBank/DDBJ whole genome shotgun (WGS) entry which is preliminary data.</text>
</comment>
<dbReference type="PANTHER" id="PTHR35603">
    <property type="match status" value="1"/>
</dbReference>
<dbReference type="GO" id="GO:0009279">
    <property type="term" value="C:cell outer membrane"/>
    <property type="evidence" value="ECO:0007669"/>
    <property type="project" value="UniProtKB-SubCell"/>
</dbReference>
<dbReference type="PROSITE" id="PS51257">
    <property type="entry name" value="PROKAR_LIPOPROTEIN"/>
    <property type="match status" value="1"/>
</dbReference>
<feature type="domain" description="Glycine zipper 2TM" evidence="7">
    <location>
        <begin position="60"/>
        <end position="101"/>
    </location>
</feature>
<dbReference type="OrthoDB" id="5298161at2"/>
<evidence type="ECO:0000256" key="1">
    <source>
        <dbReference type="ARBA" id="ARBA00004459"/>
    </source>
</evidence>
<keyword evidence="2 6" id="KW-0732">Signal</keyword>
<evidence type="ECO:0000313" key="8">
    <source>
        <dbReference type="EMBL" id="PPC79450.1"/>
    </source>
</evidence>
<dbReference type="AlphaFoldDB" id="A0A2S5KXE0"/>
<name>A0A2S5KXE0_9PROT</name>
<gene>
    <name evidence="8" type="ORF">C4K68_00615</name>
</gene>
<feature type="signal peptide" evidence="6">
    <location>
        <begin position="1"/>
        <end position="23"/>
    </location>
</feature>
<dbReference type="InterPro" id="IPR008816">
    <property type="entry name" value="Gly_zipper_2TM_dom"/>
</dbReference>
<dbReference type="InterPro" id="IPR051407">
    <property type="entry name" value="Bact_OM_lipoprot/Surf_antigen"/>
</dbReference>
<evidence type="ECO:0000259" key="7">
    <source>
        <dbReference type="Pfam" id="PF05433"/>
    </source>
</evidence>
<evidence type="ECO:0000256" key="2">
    <source>
        <dbReference type="ARBA" id="ARBA00022729"/>
    </source>
</evidence>
<proteinExistence type="predicted"/>
<evidence type="ECO:0000256" key="4">
    <source>
        <dbReference type="ARBA" id="ARBA00023139"/>
    </source>
</evidence>
<feature type="chain" id="PRO_5015746061" description="Glycine zipper 2TM domain-containing protein" evidence="6">
    <location>
        <begin position="24"/>
        <end position="155"/>
    </location>
</feature>
<evidence type="ECO:0000256" key="5">
    <source>
        <dbReference type="ARBA" id="ARBA00023288"/>
    </source>
</evidence>
<keyword evidence="4" id="KW-0564">Palmitate</keyword>
<evidence type="ECO:0000256" key="3">
    <source>
        <dbReference type="ARBA" id="ARBA00023136"/>
    </source>
</evidence>
<keyword evidence="5" id="KW-0449">Lipoprotein</keyword>
<dbReference type="Pfam" id="PF05433">
    <property type="entry name" value="Rick_17kDa_Anti"/>
    <property type="match status" value="1"/>
</dbReference>
<reference evidence="8 9" key="1">
    <citation type="submission" date="2018-02" db="EMBL/GenBank/DDBJ databases">
        <title>novel marine gammaproteobacteria from coastal saline agro ecosystem.</title>
        <authorList>
            <person name="Krishnan R."/>
            <person name="Ramesh Kumar N."/>
        </authorList>
    </citation>
    <scope>NUCLEOTIDE SEQUENCE [LARGE SCALE GENOMIC DNA]</scope>
    <source>
        <strain evidence="8 9">228</strain>
    </source>
</reference>
<evidence type="ECO:0000256" key="6">
    <source>
        <dbReference type="SAM" id="SignalP"/>
    </source>
</evidence>
<comment type="subcellular location">
    <subcellularLocation>
        <location evidence="1">Cell outer membrane</location>
        <topology evidence="1">Lipid-anchor</topology>
    </subcellularLocation>
</comment>